<protein>
    <submittedName>
        <fullName evidence="1">Uncharacterized protein</fullName>
    </submittedName>
</protein>
<gene>
    <name evidence="1" type="ORF">TrRE_jg8526</name>
</gene>
<name>A0A9W7ADP2_9STRA</name>
<keyword evidence="2" id="KW-1185">Reference proteome</keyword>
<sequence>MTLEIAAILRNTKNLTYLYELLDVVVKVVAKGEGVEVDLDTTSEAYKRILSVK</sequence>
<dbReference type="EMBL" id="BRXZ01004080">
    <property type="protein sequence ID" value="GMH68055.1"/>
    <property type="molecule type" value="Genomic_DNA"/>
</dbReference>
<dbReference type="AlphaFoldDB" id="A0A9W7ADP2"/>
<accession>A0A9W7ADP2</accession>
<proteinExistence type="predicted"/>
<dbReference type="Proteomes" id="UP001165082">
    <property type="component" value="Unassembled WGS sequence"/>
</dbReference>
<feature type="non-terminal residue" evidence="1">
    <location>
        <position position="1"/>
    </location>
</feature>
<comment type="caution">
    <text evidence="1">The sequence shown here is derived from an EMBL/GenBank/DDBJ whole genome shotgun (WGS) entry which is preliminary data.</text>
</comment>
<evidence type="ECO:0000313" key="2">
    <source>
        <dbReference type="Proteomes" id="UP001165082"/>
    </source>
</evidence>
<reference evidence="1" key="1">
    <citation type="submission" date="2022-07" db="EMBL/GenBank/DDBJ databases">
        <title>Genome analysis of Parmales, a sister group of diatoms, reveals the evolutionary specialization of diatoms from phago-mixotrophs to photoautotrophs.</title>
        <authorList>
            <person name="Ban H."/>
            <person name="Sato S."/>
            <person name="Yoshikawa S."/>
            <person name="Kazumasa Y."/>
            <person name="Nakamura Y."/>
            <person name="Ichinomiya M."/>
            <person name="Saitoh K."/>
            <person name="Sato N."/>
            <person name="Blanc-Mathieu R."/>
            <person name="Endo H."/>
            <person name="Kuwata A."/>
            <person name="Ogata H."/>
        </authorList>
    </citation>
    <scope>NUCLEOTIDE SEQUENCE</scope>
</reference>
<evidence type="ECO:0000313" key="1">
    <source>
        <dbReference type="EMBL" id="GMH68055.1"/>
    </source>
</evidence>
<organism evidence="1 2">
    <name type="scientific">Triparma retinervis</name>
    <dbReference type="NCBI Taxonomy" id="2557542"/>
    <lineage>
        <taxon>Eukaryota</taxon>
        <taxon>Sar</taxon>
        <taxon>Stramenopiles</taxon>
        <taxon>Ochrophyta</taxon>
        <taxon>Bolidophyceae</taxon>
        <taxon>Parmales</taxon>
        <taxon>Triparmaceae</taxon>
        <taxon>Triparma</taxon>
    </lineage>
</organism>